<evidence type="ECO:0000256" key="8">
    <source>
        <dbReference type="SAM" id="Coils"/>
    </source>
</evidence>
<dbReference type="Gene3D" id="2.40.160.120">
    <property type="match status" value="1"/>
</dbReference>
<keyword evidence="8" id="KW-0175">Coiled coil</keyword>
<keyword evidence="3" id="KW-0813">Transport</keyword>
<evidence type="ECO:0000256" key="2">
    <source>
        <dbReference type="ARBA" id="ARBA00008842"/>
    </source>
</evidence>
<keyword evidence="12" id="KW-1185">Reference proteome</keyword>
<dbReference type="PANTHER" id="PTHR10972:SF203">
    <property type="entry name" value="OXYSTEROL-BINDING PROTEIN HOMOLOG 3"/>
    <property type="match status" value="1"/>
</dbReference>
<dbReference type="SMART" id="SM00233">
    <property type="entry name" value="PH"/>
    <property type="match status" value="1"/>
</dbReference>
<dbReference type="GO" id="GO:0097038">
    <property type="term" value="C:perinuclear endoplasmic reticulum"/>
    <property type="evidence" value="ECO:0007669"/>
    <property type="project" value="TreeGrafter"/>
</dbReference>
<dbReference type="InterPro" id="IPR001849">
    <property type="entry name" value="PH_domain"/>
</dbReference>
<dbReference type="AlphaFoldDB" id="A0A1Q5QC84"/>
<evidence type="ECO:0000256" key="1">
    <source>
        <dbReference type="ARBA" id="ARBA00004496"/>
    </source>
</evidence>
<feature type="compositionally biased region" description="Polar residues" evidence="9">
    <location>
        <begin position="174"/>
        <end position="184"/>
    </location>
</feature>
<feature type="compositionally biased region" description="Low complexity" evidence="9">
    <location>
        <begin position="373"/>
        <end position="404"/>
    </location>
</feature>
<dbReference type="InterPro" id="IPR000648">
    <property type="entry name" value="Oxysterol-bd"/>
</dbReference>
<dbReference type="GO" id="GO:0032934">
    <property type="term" value="F:sterol binding"/>
    <property type="evidence" value="ECO:0007669"/>
    <property type="project" value="TreeGrafter"/>
</dbReference>
<dbReference type="GO" id="GO:0006887">
    <property type="term" value="P:exocytosis"/>
    <property type="evidence" value="ECO:0007669"/>
    <property type="project" value="TreeGrafter"/>
</dbReference>
<dbReference type="GO" id="GO:0032541">
    <property type="term" value="C:cortical endoplasmic reticulum"/>
    <property type="evidence" value="ECO:0007669"/>
    <property type="project" value="TreeGrafter"/>
</dbReference>
<evidence type="ECO:0000259" key="10">
    <source>
        <dbReference type="PROSITE" id="PS50003"/>
    </source>
</evidence>
<feature type="compositionally biased region" description="Basic and acidic residues" evidence="9">
    <location>
        <begin position="451"/>
        <end position="466"/>
    </location>
</feature>
<dbReference type="SUPFAM" id="SSF50729">
    <property type="entry name" value="PH domain-like"/>
    <property type="match status" value="1"/>
</dbReference>
<proteinExistence type="inferred from homology"/>
<reference evidence="11 12" key="1">
    <citation type="submission" date="2015-06" db="EMBL/GenBank/DDBJ databases">
        <title>Talaromyces atroroseus IBT 11181 draft genome.</title>
        <authorList>
            <person name="Rasmussen K.B."/>
            <person name="Rasmussen S."/>
            <person name="Petersen B."/>
            <person name="Sicheritz-Ponten T."/>
            <person name="Mortensen U.H."/>
            <person name="Thrane U."/>
        </authorList>
    </citation>
    <scope>NUCLEOTIDE SEQUENCE [LARGE SCALE GENOMIC DNA]</scope>
    <source>
        <strain evidence="11 12">IBT 11181</strain>
    </source>
</reference>
<evidence type="ECO:0000256" key="3">
    <source>
        <dbReference type="ARBA" id="ARBA00022448"/>
    </source>
</evidence>
<dbReference type="Proteomes" id="UP000214365">
    <property type="component" value="Unassembled WGS sequence"/>
</dbReference>
<feature type="compositionally biased region" description="Polar residues" evidence="9">
    <location>
        <begin position="553"/>
        <end position="565"/>
    </location>
</feature>
<feature type="domain" description="PH" evidence="10">
    <location>
        <begin position="214"/>
        <end position="308"/>
    </location>
</feature>
<sequence>MAGMEELEIHSKSYLVRWVKVQGGHTISWSLQPHKKSLNFGIFKHLGQPAPSASSALNADSNSAESSADNAQASAVIEKLRSAGLKPTQWVGKCEADKISQGIFDVPLHDGGNYALVFDNTFSKTTGKMATFVLMTYPTATPPQSVHQVHPPHALATVSNIGGSGKRASPKLGPTNNSSTSIDNPRTARGGRSVSGAKSIKRLNSASSANSAATQVHTGILQKRRRKRHQGWARRFFSLDYTSSTLSYYHDRNSSALRGAIPLNLAAVAANDATREISIDSGAEIWHLRANNEQDFAAWRTALERASKQSKDDRVVTPASPLLQIPSNTVSRHLPDPNEDIEWEQIESLVSKVSGSRDAVRRLAKDTDPKYLTSSSASTAATAAAAAGRRRSQSLQASAAESSSVNGDEYPDFQPKRPFWKRKPSSTNTNKRQNGAVHLAAPSPSNEALTEEPKPRSVTSHTDRDDEIHENLMAILRDLDCVVGEFTNLIGESKQRRHPPITTISSRVSMESDASQEFFDAEAGPTSPLLTIQHDSEVEAEDEDVDVDDDALSSCSEGDSLQKESSAVLFPPKPKSMSPLPLDSVQRRKTVAAPIMPPPSLIGFLRKNVGKDLSAVTMPVTANEPLSLLQRAAECMEYSPLLDKAASATDGLERLVYVTAFALSSLSSSRVKERAIRKPFNPLLGETFELVREDRGFRLLVEKVSHRPVQLAYQADSRDWSLTQSPKPSQKFWGKSAEITTDGKTRLSLHSTGDHFSWGNATSFLRNIIAGEKYVEPVGEMVVVNETTGQKTVSTFKAGGMFSGRSEEVIVKAFDVHGHELPLGLTGTWTGSLQLTEHGSPTNKTIWASGSLVDQAAKRYGFPTFAATLNETTPIEKGKLPPTDSRLRPDQRALENNELDAAEELKAQLEEKQRERRRELEDSGGVYKPRWFTQVVTSGALNSSSDGGEIVWKMKSGKDGYWEERSRGEWSNVVPIFKL</sequence>
<dbReference type="InterPro" id="IPR011993">
    <property type="entry name" value="PH-like_dom_sf"/>
</dbReference>
<evidence type="ECO:0000256" key="4">
    <source>
        <dbReference type="ARBA" id="ARBA00022490"/>
    </source>
</evidence>
<dbReference type="RefSeq" id="XP_020123664.1">
    <property type="nucleotide sequence ID" value="XM_020261766.1"/>
</dbReference>
<dbReference type="SUPFAM" id="SSF144000">
    <property type="entry name" value="Oxysterol-binding protein-like"/>
    <property type="match status" value="1"/>
</dbReference>
<feature type="region of interest" description="Disordered" evidence="9">
    <location>
        <begin position="159"/>
        <end position="227"/>
    </location>
</feature>
<keyword evidence="4" id="KW-0963">Cytoplasm</keyword>
<feature type="compositionally biased region" description="Acidic residues" evidence="9">
    <location>
        <begin position="538"/>
        <end position="551"/>
    </location>
</feature>
<dbReference type="FunFam" id="2.30.29.30:FF:000369">
    <property type="entry name" value="Oxysterol binding protein"/>
    <property type="match status" value="1"/>
</dbReference>
<dbReference type="GO" id="GO:0035621">
    <property type="term" value="P:ER to Golgi ceramide transport"/>
    <property type="evidence" value="ECO:0007669"/>
    <property type="project" value="TreeGrafter"/>
</dbReference>
<name>A0A1Q5QC84_TALAT</name>
<dbReference type="Gene3D" id="2.30.29.30">
    <property type="entry name" value="Pleckstrin-homology domain (PH domain)/Phosphotyrosine-binding domain (PTB)"/>
    <property type="match status" value="1"/>
</dbReference>
<dbReference type="InterPro" id="IPR041680">
    <property type="entry name" value="PH_8"/>
</dbReference>
<dbReference type="GO" id="GO:0120009">
    <property type="term" value="P:intermembrane lipid transfer"/>
    <property type="evidence" value="ECO:0007669"/>
    <property type="project" value="UniProtKB-ARBA"/>
</dbReference>
<dbReference type="InterPro" id="IPR036598">
    <property type="entry name" value="GOLD_dom_sf"/>
</dbReference>
<dbReference type="GO" id="GO:0034727">
    <property type="term" value="P:piecemeal microautophagy of the nucleus"/>
    <property type="evidence" value="ECO:0007669"/>
    <property type="project" value="TreeGrafter"/>
</dbReference>
<dbReference type="OrthoDB" id="1854502at2759"/>
<evidence type="ECO:0000256" key="5">
    <source>
        <dbReference type="ARBA" id="ARBA00022553"/>
    </source>
</evidence>
<dbReference type="Gene3D" id="3.30.70.3490">
    <property type="match status" value="1"/>
</dbReference>
<dbReference type="FunFam" id="2.40.160.120:FF:000013">
    <property type="entry name" value="Oxysterol binding protein"/>
    <property type="match status" value="1"/>
</dbReference>
<accession>A0A1Q5QC84</accession>
<dbReference type="GeneID" id="31001791"/>
<dbReference type="InterPro" id="IPR037239">
    <property type="entry name" value="OSBP_sf"/>
</dbReference>
<dbReference type="STRING" id="1441469.A0A1Q5QC84"/>
<organism evidence="11 12">
    <name type="scientific">Talaromyces atroroseus</name>
    <dbReference type="NCBI Taxonomy" id="1441469"/>
    <lineage>
        <taxon>Eukaryota</taxon>
        <taxon>Fungi</taxon>
        <taxon>Dikarya</taxon>
        <taxon>Ascomycota</taxon>
        <taxon>Pezizomycotina</taxon>
        <taxon>Eurotiomycetes</taxon>
        <taxon>Eurotiomycetidae</taxon>
        <taxon>Eurotiales</taxon>
        <taxon>Trichocomaceae</taxon>
        <taxon>Talaromyces</taxon>
        <taxon>Talaromyces sect. Trachyspermi</taxon>
    </lineage>
</organism>
<feature type="region of interest" description="Disordered" evidence="9">
    <location>
        <begin position="368"/>
        <end position="466"/>
    </location>
</feature>
<dbReference type="GO" id="GO:0005886">
    <property type="term" value="C:plasma membrane"/>
    <property type="evidence" value="ECO:0007669"/>
    <property type="project" value="TreeGrafter"/>
</dbReference>
<evidence type="ECO:0000313" key="11">
    <source>
        <dbReference type="EMBL" id="OKL63543.1"/>
    </source>
</evidence>
<evidence type="ECO:0000313" key="12">
    <source>
        <dbReference type="Proteomes" id="UP000214365"/>
    </source>
</evidence>
<dbReference type="GO" id="GO:0030011">
    <property type="term" value="P:maintenance of cell polarity"/>
    <property type="evidence" value="ECO:0007669"/>
    <property type="project" value="TreeGrafter"/>
</dbReference>
<comment type="subcellular location">
    <subcellularLocation>
        <location evidence="1">Cytoplasm</location>
    </subcellularLocation>
</comment>
<dbReference type="EMBL" id="LFMY01000002">
    <property type="protein sequence ID" value="OKL63543.1"/>
    <property type="molecule type" value="Genomic_DNA"/>
</dbReference>
<keyword evidence="6" id="KW-0445">Lipid transport</keyword>
<comment type="similarity">
    <text evidence="2">Belongs to the OSBP family.</text>
</comment>
<protein>
    <recommendedName>
        <fullName evidence="10">PH domain-containing protein</fullName>
    </recommendedName>
</protein>
<dbReference type="SUPFAM" id="SSF101576">
    <property type="entry name" value="Supernatant protein factor (SPF), C-terminal domain"/>
    <property type="match status" value="1"/>
</dbReference>
<dbReference type="Pfam" id="PF01237">
    <property type="entry name" value="Oxysterol_BP"/>
    <property type="match status" value="1"/>
</dbReference>
<dbReference type="PANTHER" id="PTHR10972">
    <property type="entry name" value="OXYSTEROL-BINDING PROTEIN-RELATED"/>
    <property type="match status" value="1"/>
</dbReference>
<dbReference type="CDD" id="cd13289">
    <property type="entry name" value="PH_Osh3p_yeast"/>
    <property type="match status" value="1"/>
</dbReference>
<dbReference type="Pfam" id="PF15409">
    <property type="entry name" value="PH_8"/>
    <property type="match status" value="1"/>
</dbReference>
<keyword evidence="7" id="KW-0446">Lipid-binding</keyword>
<evidence type="ECO:0000256" key="6">
    <source>
        <dbReference type="ARBA" id="ARBA00023055"/>
    </source>
</evidence>
<evidence type="ECO:0000256" key="9">
    <source>
        <dbReference type="SAM" id="MobiDB-lite"/>
    </source>
</evidence>
<dbReference type="GO" id="GO:0006897">
    <property type="term" value="P:endocytosis"/>
    <property type="evidence" value="ECO:0007669"/>
    <property type="project" value="TreeGrafter"/>
</dbReference>
<feature type="coiled-coil region" evidence="8">
    <location>
        <begin position="892"/>
        <end position="922"/>
    </location>
</feature>
<evidence type="ECO:0000256" key="7">
    <source>
        <dbReference type="ARBA" id="ARBA00023121"/>
    </source>
</evidence>
<feature type="region of interest" description="Disordered" evidence="9">
    <location>
        <begin position="537"/>
        <end position="581"/>
    </location>
</feature>
<keyword evidence="5" id="KW-0597">Phosphoprotein</keyword>
<comment type="caution">
    <text evidence="11">The sequence shown here is derived from an EMBL/GenBank/DDBJ whole genome shotgun (WGS) entry which is preliminary data.</text>
</comment>
<feature type="compositionally biased region" description="Low complexity" evidence="9">
    <location>
        <begin position="204"/>
        <end position="213"/>
    </location>
</feature>
<gene>
    <name evidence="11" type="ORF">UA08_02036</name>
</gene>
<dbReference type="GO" id="GO:0005829">
    <property type="term" value="C:cytosol"/>
    <property type="evidence" value="ECO:0007669"/>
    <property type="project" value="TreeGrafter"/>
</dbReference>
<dbReference type="PROSITE" id="PS50003">
    <property type="entry name" value="PH_DOMAIN"/>
    <property type="match status" value="1"/>
</dbReference>